<dbReference type="InterPro" id="IPR011249">
    <property type="entry name" value="Metalloenz_LuxS/M16"/>
</dbReference>
<evidence type="ECO:0000259" key="3">
    <source>
        <dbReference type="Pfam" id="PF05193"/>
    </source>
</evidence>
<dbReference type="AlphaFoldDB" id="A0A5C6QMK8"/>
<dbReference type="Proteomes" id="UP000321525">
    <property type="component" value="Unassembled WGS sequence"/>
</dbReference>
<proteinExistence type="predicted"/>
<organism evidence="5 7">
    <name type="scientific">Colwellia hornerae</name>
    <dbReference type="NCBI Taxonomy" id="89402"/>
    <lineage>
        <taxon>Bacteria</taxon>
        <taxon>Pseudomonadati</taxon>
        <taxon>Pseudomonadota</taxon>
        <taxon>Gammaproteobacteria</taxon>
        <taxon>Alteromonadales</taxon>
        <taxon>Colwelliaceae</taxon>
        <taxon>Colwellia</taxon>
    </lineage>
</organism>
<dbReference type="Gene3D" id="3.30.830.10">
    <property type="entry name" value="Metalloenzyme, LuxS/M16 peptidase-like"/>
    <property type="match status" value="2"/>
</dbReference>
<dbReference type="RefSeq" id="WP_146799211.1">
    <property type="nucleotide sequence ID" value="NZ_VOLP01000010.1"/>
</dbReference>
<name>A0A5C6QMK8_9GAMM</name>
<dbReference type="Pfam" id="PF00675">
    <property type="entry name" value="Peptidase_M16"/>
    <property type="match status" value="1"/>
</dbReference>
<dbReference type="EMBL" id="VOLR01000009">
    <property type="protein sequence ID" value="TWX60294.1"/>
    <property type="molecule type" value="Genomic_DNA"/>
</dbReference>
<dbReference type="InterPro" id="IPR007863">
    <property type="entry name" value="Peptidase_M16_C"/>
</dbReference>
<feature type="domain" description="Peptidase M16 N-terminal" evidence="2">
    <location>
        <begin position="41"/>
        <end position="180"/>
    </location>
</feature>
<keyword evidence="6" id="KW-1185">Reference proteome</keyword>
<gene>
    <name evidence="4" type="ORF">ESZ26_07940</name>
    <name evidence="5" type="ORF">ESZ27_04630</name>
</gene>
<sequence length="458" mass="50679">MKHSIILICSFILTLSHPVVAEFTLPDYQKLTLKNGLTVYLMEQHEVPLVDIRVVTKAGAVNDGDNYGLANFTGTALGFGSQKLSKKEIEDLFDFHGANFSNSVGMESSTLSLSIASKDIDGLLPVFSDILLAPTFDNEEFIKEKKRYLESLKQSSEQPGRIIGGAFKQLYFQQHLLGNPVDGNISTIEKLSVKQIKAFYHAFYSANNSALVVVGDFDSKSMENKINDLFSDWGSKNVSVPNLKSFKAPVEANVLVVNKSDANESTFIIGGKGIASNHPDTVAIKVINTILGGRFTSWLNDALRVNSGLTYGARSQFNSYSTAGTFVISTFTKNETTFEAIDLALKTYNKLWEQGIDKDTLESAKAYVKGQFPPKYETSRQLAGLLANMWVQQLDNSFINDFQRNVDALNVTKANEIVKAVFPRENLQLVIIGKADEIRKKAEKYGKVKEVDINTVSF</sequence>
<protein>
    <submittedName>
        <fullName evidence="5">Insulinase family protein</fullName>
    </submittedName>
</protein>
<dbReference type="SUPFAM" id="SSF63411">
    <property type="entry name" value="LuxS/MPP-like metallohydrolase"/>
    <property type="match status" value="2"/>
</dbReference>
<dbReference type="InterPro" id="IPR011765">
    <property type="entry name" value="Pept_M16_N"/>
</dbReference>
<dbReference type="Proteomes" id="UP000321917">
    <property type="component" value="Unassembled WGS sequence"/>
</dbReference>
<comment type="caution">
    <text evidence="5">The sequence shown here is derived from an EMBL/GenBank/DDBJ whole genome shotgun (WGS) entry which is preliminary data.</text>
</comment>
<keyword evidence="1" id="KW-0732">Signal</keyword>
<evidence type="ECO:0000313" key="4">
    <source>
        <dbReference type="EMBL" id="TWX60294.1"/>
    </source>
</evidence>
<dbReference type="Pfam" id="PF05193">
    <property type="entry name" value="Peptidase_M16_C"/>
    <property type="match status" value="1"/>
</dbReference>
<dbReference type="InterPro" id="IPR050361">
    <property type="entry name" value="MPP/UQCRC_Complex"/>
</dbReference>
<feature type="chain" id="PRO_5023022653" evidence="1">
    <location>
        <begin position="22"/>
        <end position="458"/>
    </location>
</feature>
<evidence type="ECO:0000313" key="7">
    <source>
        <dbReference type="Proteomes" id="UP000321917"/>
    </source>
</evidence>
<dbReference type="PANTHER" id="PTHR11851:SF224">
    <property type="entry name" value="PROCESSING PROTEASE"/>
    <property type="match status" value="1"/>
</dbReference>
<reference evidence="5 7" key="1">
    <citation type="submission" date="2019-07" db="EMBL/GenBank/DDBJ databases">
        <title>Genomes of sea-ice associated Colwellia species.</title>
        <authorList>
            <person name="Bowman J.P."/>
        </authorList>
    </citation>
    <scope>NUCLEOTIDE SEQUENCE [LARGE SCALE GENOMIC DNA]</scope>
    <source>
        <strain evidence="4 6">ACAM 607</strain>
        <strain evidence="5 7">IC036</strain>
    </source>
</reference>
<evidence type="ECO:0000256" key="1">
    <source>
        <dbReference type="SAM" id="SignalP"/>
    </source>
</evidence>
<feature type="domain" description="Peptidase M16 C-terminal" evidence="3">
    <location>
        <begin position="190"/>
        <end position="366"/>
    </location>
</feature>
<evidence type="ECO:0000313" key="6">
    <source>
        <dbReference type="Proteomes" id="UP000321525"/>
    </source>
</evidence>
<accession>A0A5C6QMK8</accession>
<dbReference type="GO" id="GO:0046872">
    <property type="term" value="F:metal ion binding"/>
    <property type="evidence" value="ECO:0007669"/>
    <property type="project" value="InterPro"/>
</dbReference>
<feature type="signal peptide" evidence="1">
    <location>
        <begin position="1"/>
        <end position="21"/>
    </location>
</feature>
<evidence type="ECO:0000259" key="2">
    <source>
        <dbReference type="Pfam" id="PF00675"/>
    </source>
</evidence>
<evidence type="ECO:0000313" key="5">
    <source>
        <dbReference type="EMBL" id="TWX70049.1"/>
    </source>
</evidence>
<dbReference type="OrthoDB" id="9811314at2"/>
<dbReference type="PANTHER" id="PTHR11851">
    <property type="entry name" value="METALLOPROTEASE"/>
    <property type="match status" value="1"/>
</dbReference>
<dbReference type="EMBL" id="VOLQ01000006">
    <property type="protein sequence ID" value="TWX70049.1"/>
    <property type="molecule type" value="Genomic_DNA"/>
</dbReference>